<comment type="caution">
    <text evidence="3">The sequence shown here is derived from an EMBL/GenBank/DDBJ whole genome shotgun (WGS) entry which is preliminary data.</text>
</comment>
<dbReference type="InterPro" id="IPR036397">
    <property type="entry name" value="RNaseH_sf"/>
</dbReference>
<sequence length="357" mass="40928">MSESRSTHQPSQMSFAASRGATRSQTLTDGERHGILAMLLESSKDGRRKHGSIGHVAKRFNCHCDTVSKVWKSWEKTRDIDAAELLLTFKKKAKRTSIEIETAIKRLKMHQRQTSRSLAHNSGIPKTTIFRHMKKEGRLKRASSRLRPLLTEVNMKARLEFAMSFVKEDREFVDMHNVVHVDEKWFDLTKVNGKFYVYDDEELPLRATKSKNFITKVMFLAAVARPRHDEATNQFFDGKLGMWPFVIQEPAKRTSKNRARDTLISTPISVTSEVYFDMLVSNVLPAIKRKMSFMKNSKIFIQQDNAGPHSKSVNHRFNQVGSYDGWNVALKNQPANSPDFNVLDLGFFNSIQSLQCC</sequence>
<evidence type="ECO:0000259" key="2">
    <source>
        <dbReference type="Pfam" id="PF24964"/>
    </source>
</evidence>
<evidence type="ECO:0000313" key="3">
    <source>
        <dbReference type="EMBL" id="KAF0728388.1"/>
    </source>
</evidence>
<gene>
    <name evidence="3" type="ORF">Ae201684_013753</name>
</gene>
<keyword evidence="4" id="KW-1185">Reference proteome</keyword>
<accession>A0A6G0WM27</accession>
<feature type="region of interest" description="Disordered" evidence="1">
    <location>
        <begin position="1"/>
        <end position="28"/>
    </location>
</feature>
<dbReference type="Proteomes" id="UP000481153">
    <property type="component" value="Unassembled WGS sequence"/>
</dbReference>
<reference evidence="3 4" key="1">
    <citation type="submission" date="2019-07" db="EMBL/GenBank/DDBJ databases">
        <title>Genomics analysis of Aphanomyces spp. identifies a new class of oomycete effector associated with host adaptation.</title>
        <authorList>
            <person name="Gaulin E."/>
        </authorList>
    </citation>
    <scope>NUCLEOTIDE SEQUENCE [LARGE SCALE GENOMIC DNA]</scope>
    <source>
        <strain evidence="3 4">ATCC 201684</strain>
    </source>
</reference>
<dbReference type="AlphaFoldDB" id="A0A6G0WM27"/>
<evidence type="ECO:0000313" key="4">
    <source>
        <dbReference type="Proteomes" id="UP000481153"/>
    </source>
</evidence>
<dbReference type="PANTHER" id="PTHR47169">
    <property type="entry name" value="OS01G0541250 PROTEIN"/>
    <property type="match status" value="1"/>
</dbReference>
<name>A0A6G0WM27_9STRA</name>
<dbReference type="Gene3D" id="3.30.420.10">
    <property type="entry name" value="Ribonuclease H-like superfamily/Ribonuclease H"/>
    <property type="match status" value="1"/>
</dbReference>
<dbReference type="EMBL" id="VJMJ01000178">
    <property type="protein sequence ID" value="KAF0728388.1"/>
    <property type="molecule type" value="Genomic_DNA"/>
</dbReference>
<feature type="domain" description="DUF7769" evidence="2">
    <location>
        <begin position="27"/>
        <end position="77"/>
    </location>
</feature>
<dbReference type="Pfam" id="PF24964">
    <property type="entry name" value="DUF7769"/>
    <property type="match status" value="1"/>
</dbReference>
<dbReference type="VEuPathDB" id="FungiDB:AeMF1_007050"/>
<organism evidence="3 4">
    <name type="scientific">Aphanomyces euteiches</name>
    <dbReference type="NCBI Taxonomy" id="100861"/>
    <lineage>
        <taxon>Eukaryota</taxon>
        <taxon>Sar</taxon>
        <taxon>Stramenopiles</taxon>
        <taxon>Oomycota</taxon>
        <taxon>Saprolegniomycetes</taxon>
        <taxon>Saprolegniales</taxon>
        <taxon>Verrucalvaceae</taxon>
        <taxon>Aphanomyces</taxon>
    </lineage>
</organism>
<proteinExistence type="predicted"/>
<dbReference type="GO" id="GO:0003676">
    <property type="term" value="F:nucleic acid binding"/>
    <property type="evidence" value="ECO:0007669"/>
    <property type="project" value="InterPro"/>
</dbReference>
<protein>
    <recommendedName>
        <fullName evidence="2">DUF7769 domain-containing protein</fullName>
    </recommendedName>
</protein>
<dbReference type="InterPro" id="IPR056671">
    <property type="entry name" value="DUF7769"/>
</dbReference>
<evidence type="ECO:0000256" key="1">
    <source>
        <dbReference type="SAM" id="MobiDB-lite"/>
    </source>
</evidence>